<evidence type="ECO:0000256" key="1">
    <source>
        <dbReference type="ARBA" id="ARBA00023015"/>
    </source>
</evidence>
<dbReference type="PROSITE" id="PS50995">
    <property type="entry name" value="HTH_MARR_2"/>
    <property type="match status" value="1"/>
</dbReference>
<keyword evidence="3" id="KW-0804">Transcription</keyword>
<dbReference type="Gene3D" id="1.10.10.10">
    <property type="entry name" value="Winged helix-like DNA-binding domain superfamily/Winged helix DNA-binding domain"/>
    <property type="match status" value="1"/>
</dbReference>
<evidence type="ECO:0000256" key="4">
    <source>
        <dbReference type="SAM" id="MobiDB-lite"/>
    </source>
</evidence>
<dbReference type="GO" id="GO:0003700">
    <property type="term" value="F:DNA-binding transcription factor activity"/>
    <property type="evidence" value="ECO:0007669"/>
    <property type="project" value="InterPro"/>
</dbReference>
<gene>
    <name evidence="6" type="ORF">CVT23_15845</name>
</gene>
<evidence type="ECO:0000313" key="6">
    <source>
        <dbReference type="EMBL" id="PJK28803.1"/>
    </source>
</evidence>
<evidence type="ECO:0000313" key="7">
    <source>
        <dbReference type="Proteomes" id="UP000229498"/>
    </source>
</evidence>
<dbReference type="InterPro" id="IPR036390">
    <property type="entry name" value="WH_DNA-bd_sf"/>
</dbReference>
<keyword evidence="1" id="KW-0805">Transcription regulation</keyword>
<sequence>MTGSQVKNFESKPYENLTDPMPAVGAGPRVAELIDRLSRLTRELQYVDGLNPAQWEALRFLSRANRYSRTPGAVAQFLGCTKGTISQTITALENKGLLERRPSNRDKRVCLIDLTEKGKALIARDPVRRIEQAVGAMDGPTGAAMVQGLSRLLAAVQADADAPLFGVCVACCRHLSPNEGCGKGEVGRCGVTGEALDSDDAARICVNYKNPE</sequence>
<dbReference type="EMBL" id="PHIG01000039">
    <property type="protein sequence ID" value="PJK28803.1"/>
    <property type="molecule type" value="Genomic_DNA"/>
</dbReference>
<name>A0A2M9FZB7_9PROT</name>
<evidence type="ECO:0000256" key="3">
    <source>
        <dbReference type="ARBA" id="ARBA00023163"/>
    </source>
</evidence>
<dbReference type="GO" id="GO:0006950">
    <property type="term" value="P:response to stress"/>
    <property type="evidence" value="ECO:0007669"/>
    <property type="project" value="TreeGrafter"/>
</dbReference>
<dbReference type="InterPro" id="IPR039422">
    <property type="entry name" value="MarR/SlyA-like"/>
</dbReference>
<dbReference type="Pfam" id="PF12802">
    <property type="entry name" value="MarR_2"/>
    <property type="match status" value="1"/>
</dbReference>
<dbReference type="GO" id="GO:0003677">
    <property type="term" value="F:DNA binding"/>
    <property type="evidence" value="ECO:0007669"/>
    <property type="project" value="UniProtKB-KW"/>
</dbReference>
<dbReference type="InterPro" id="IPR023187">
    <property type="entry name" value="Tscrpt_reg_MarR-type_CS"/>
</dbReference>
<dbReference type="PROSITE" id="PS01117">
    <property type="entry name" value="HTH_MARR_1"/>
    <property type="match status" value="1"/>
</dbReference>
<proteinExistence type="predicted"/>
<protein>
    <submittedName>
        <fullName evidence="6">MarR family transcriptional regulator</fullName>
    </submittedName>
</protein>
<feature type="region of interest" description="Disordered" evidence="4">
    <location>
        <begin position="1"/>
        <end position="25"/>
    </location>
</feature>
<keyword evidence="2" id="KW-0238">DNA-binding</keyword>
<evidence type="ECO:0000259" key="5">
    <source>
        <dbReference type="PROSITE" id="PS50995"/>
    </source>
</evidence>
<dbReference type="InterPro" id="IPR000835">
    <property type="entry name" value="HTH_MarR-typ"/>
</dbReference>
<dbReference type="OrthoDB" id="5522755at2"/>
<organism evidence="6 7">
    <name type="scientific">Minwuia thermotolerans</name>
    <dbReference type="NCBI Taxonomy" id="2056226"/>
    <lineage>
        <taxon>Bacteria</taxon>
        <taxon>Pseudomonadati</taxon>
        <taxon>Pseudomonadota</taxon>
        <taxon>Alphaproteobacteria</taxon>
        <taxon>Minwuiales</taxon>
        <taxon>Minwuiaceae</taxon>
        <taxon>Minwuia</taxon>
    </lineage>
</organism>
<accession>A0A2M9FZB7</accession>
<dbReference type="InterPro" id="IPR036388">
    <property type="entry name" value="WH-like_DNA-bd_sf"/>
</dbReference>
<dbReference type="PRINTS" id="PR00598">
    <property type="entry name" value="HTHMARR"/>
</dbReference>
<dbReference type="PANTHER" id="PTHR33164">
    <property type="entry name" value="TRANSCRIPTIONAL REGULATOR, MARR FAMILY"/>
    <property type="match status" value="1"/>
</dbReference>
<dbReference type="AlphaFoldDB" id="A0A2M9FZB7"/>
<dbReference type="SMART" id="SM00347">
    <property type="entry name" value="HTH_MARR"/>
    <property type="match status" value="1"/>
</dbReference>
<reference evidence="6 7" key="1">
    <citation type="submission" date="2017-11" db="EMBL/GenBank/DDBJ databases">
        <title>Draft genome sequence of Rhizobiales bacterium SY3-13.</title>
        <authorList>
            <person name="Sun C."/>
        </authorList>
    </citation>
    <scope>NUCLEOTIDE SEQUENCE [LARGE SCALE GENOMIC DNA]</scope>
    <source>
        <strain evidence="6 7">SY3-13</strain>
    </source>
</reference>
<dbReference type="PANTHER" id="PTHR33164:SF43">
    <property type="entry name" value="HTH-TYPE TRANSCRIPTIONAL REPRESSOR YETL"/>
    <property type="match status" value="1"/>
</dbReference>
<comment type="caution">
    <text evidence="6">The sequence shown here is derived from an EMBL/GenBank/DDBJ whole genome shotgun (WGS) entry which is preliminary data.</text>
</comment>
<keyword evidence="7" id="KW-1185">Reference proteome</keyword>
<dbReference type="Proteomes" id="UP000229498">
    <property type="component" value="Unassembled WGS sequence"/>
</dbReference>
<evidence type="ECO:0000256" key="2">
    <source>
        <dbReference type="ARBA" id="ARBA00023125"/>
    </source>
</evidence>
<dbReference type="SUPFAM" id="SSF46785">
    <property type="entry name" value="Winged helix' DNA-binding domain"/>
    <property type="match status" value="1"/>
</dbReference>
<feature type="domain" description="HTH marR-type" evidence="5">
    <location>
        <begin position="30"/>
        <end position="158"/>
    </location>
</feature>